<evidence type="ECO:0000313" key="3">
    <source>
        <dbReference type="EMBL" id="KAG9342154.1"/>
    </source>
</evidence>
<dbReference type="PANTHER" id="PTHR22803">
    <property type="entry name" value="MANNOSE, PHOSPHOLIPASE, LECTIN RECEPTOR RELATED"/>
    <property type="match status" value="1"/>
</dbReference>
<dbReference type="InterPro" id="IPR016187">
    <property type="entry name" value="CTDL_fold"/>
</dbReference>
<protein>
    <recommendedName>
        <fullName evidence="2">C-type lectin domain-containing protein</fullName>
    </recommendedName>
</protein>
<dbReference type="InterPro" id="IPR001304">
    <property type="entry name" value="C-type_lectin-like"/>
</dbReference>
<dbReference type="SUPFAM" id="SSF56436">
    <property type="entry name" value="C-type lectin-like"/>
    <property type="match status" value="1"/>
</dbReference>
<evidence type="ECO:0000259" key="2">
    <source>
        <dbReference type="PROSITE" id="PS50041"/>
    </source>
</evidence>
<feature type="domain" description="C-type lectin" evidence="2">
    <location>
        <begin position="116"/>
        <end position="209"/>
    </location>
</feature>
<dbReference type="PROSITE" id="PS00615">
    <property type="entry name" value="C_TYPE_LECTIN_1"/>
    <property type="match status" value="1"/>
</dbReference>
<gene>
    <name evidence="3" type="ORF">JZ751_017154</name>
</gene>
<dbReference type="EMBL" id="JAFBMS010000030">
    <property type="protein sequence ID" value="KAG9342154.1"/>
    <property type="molecule type" value="Genomic_DNA"/>
</dbReference>
<evidence type="ECO:0000313" key="4">
    <source>
        <dbReference type="Proteomes" id="UP000824540"/>
    </source>
</evidence>
<accession>A0A8T2NPZ9</accession>
<keyword evidence="4" id="KW-1185">Reference proteome</keyword>
<dbReference type="InterPro" id="IPR016186">
    <property type="entry name" value="C-type_lectin-like/link_sf"/>
</dbReference>
<name>A0A8T2NPZ9_9TELE</name>
<dbReference type="Proteomes" id="UP000824540">
    <property type="component" value="Unassembled WGS sequence"/>
</dbReference>
<dbReference type="SMART" id="SM00034">
    <property type="entry name" value="CLECT"/>
    <property type="match status" value="1"/>
</dbReference>
<dbReference type="Gene3D" id="3.10.100.10">
    <property type="entry name" value="Mannose-Binding Protein A, subunit A"/>
    <property type="match status" value="1"/>
</dbReference>
<dbReference type="InterPro" id="IPR050111">
    <property type="entry name" value="C-type_lectin/snaclec_domain"/>
</dbReference>
<sequence length="220" mass="25227">MFLFLQRLPNDQTDTEETLNGQDRLSVAVVLGGTEMYACTVSKDPEGLYMDLKSQNHDVYCTVGQTSHNSSRAQHTDMNLSLNNSKLKKDLEELRTSNSSQGKDKLRRNYDDWKTFNSKCYYFSTERRKWMDSRIECLKQGADLVIIDSRGEQEFIDKHTNDSLFWGQGQPDNMFRPDKTGSADCAATVLGTRAWIDTSCDLPWNSVCEFLPFSKRTTQD</sequence>
<dbReference type="AlphaFoldDB" id="A0A8T2NPZ9"/>
<dbReference type="InterPro" id="IPR018378">
    <property type="entry name" value="C-type_lectin_CS"/>
</dbReference>
<dbReference type="PROSITE" id="PS50041">
    <property type="entry name" value="C_TYPE_LECTIN_2"/>
    <property type="match status" value="1"/>
</dbReference>
<proteinExistence type="predicted"/>
<evidence type="ECO:0000256" key="1">
    <source>
        <dbReference type="ARBA" id="ARBA00023157"/>
    </source>
</evidence>
<dbReference type="OrthoDB" id="6133475at2759"/>
<keyword evidence="1" id="KW-1015">Disulfide bond</keyword>
<comment type="caution">
    <text evidence="3">The sequence shown here is derived from an EMBL/GenBank/DDBJ whole genome shotgun (WGS) entry which is preliminary data.</text>
</comment>
<organism evidence="3 4">
    <name type="scientific">Albula glossodonta</name>
    <name type="common">roundjaw bonefish</name>
    <dbReference type="NCBI Taxonomy" id="121402"/>
    <lineage>
        <taxon>Eukaryota</taxon>
        <taxon>Metazoa</taxon>
        <taxon>Chordata</taxon>
        <taxon>Craniata</taxon>
        <taxon>Vertebrata</taxon>
        <taxon>Euteleostomi</taxon>
        <taxon>Actinopterygii</taxon>
        <taxon>Neopterygii</taxon>
        <taxon>Teleostei</taxon>
        <taxon>Albuliformes</taxon>
        <taxon>Albulidae</taxon>
        <taxon>Albula</taxon>
    </lineage>
</organism>
<reference evidence="3" key="1">
    <citation type="thesis" date="2021" institute="BYU ScholarsArchive" country="Provo, UT, USA">
        <title>Applications of and Algorithms for Genome Assembly and Genomic Analyses with an Emphasis on Marine Teleosts.</title>
        <authorList>
            <person name="Pickett B.D."/>
        </authorList>
    </citation>
    <scope>NUCLEOTIDE SEQUENCE</scope>
    <source>
        <strain evidence="3">HI-2016</strain>
    </source>
</reference>